<organism evidence="1 2">
    <name type="scientific">Enterobacter cloacae</name>
    <dbReference type="NCBI Taxonomy" id="550"/>
    <lineage>
        <taxon>Bacteria</taxon>
        <taxon>Pseudomonadati</taxon>
        <taxon>Pseudomonadota</taxon>
        <taxon>Gammaproteobacteria</taxon>
        <taxon>Enterobacterales</taxon>
        <taxon>Enterobacteriaceae</taxon>
        <taxon>Enterobacter</taxon>
        <taxon>Enterobacter cloacae complex</taxon>
    </lineage>
</organism>
<sequence>MMYFLERKDAEKLLHKFLKNTLKNQTDIDKLMGLAINHDSGIPMKGIIYEYDKMEKNKPTKQDLDDLNTLMHFYGP</sequence>
<accession>A0AAW6S2I1</accession>
<reference evidence="1" key="1">
    <citation type="submission" date="2022-09" db="EMBL/GenBank/DDBJ databases">
        <title>Intensive care unit water sources are persistently colonized with multi-drug resistant bacteria and are the site of extensive horizontal gene transfer of antibiotic resistance genes.</title>
        <authorList>
            <person name="Diorio-Toth L."/>
        </authorList>
    </citation>
    <scope>NUCLEOTIDE SEQUENCE</scope>
    <source>
        <strain evidence="1">GD04139</strain>
    </source>
</reference>
<dbReference type="AlphaFoldDB" id="A0AAW6S2I1"/>
<gene>
    <name evidence="1" type="ORF">N7383_02660</name>
</gene>
<comment type="caution">
    <text evidence="1">The sequence shown here is derived from an EMBL/GenBank/DDBJ whole genome shotgun (WGS) entry which is preliminary data.</text>
</comment>
<dbReference type="EMBL" id="JAODZM010000003">
    <property type="protein sequence ID" value="MDH0194527.1"/>
    <property type="molecule type" value="Genomic_DNA"/>
</dbReference>
<dbReference type="RefSeq" id="WP_224085025.1">
    <property type="nucleotide sequence ID" value="NZ_CAIZTI010000014.1"/>
</dbReference>
<evidence type="ECO:0000313" key="2">
    <source>
        <dbReference type="Proteomes" id="UP001158360"/>
    </source>
</evidence>
<protein>
    <submittedName>
        <fullName evidence="1">Uncharacterized protein</fullName>
    </submittedName>
</protein>
<dbReference type="Proteomes" id="UP001158360">
    <property type="component" value="Unassembled WGS sequence"/>
</dbReference>
<proteinExistence type="predicted"/>
<evidence type="ECO:0000313" key="1">
    <source>
        <dbReference type="EMBL" id="MDH0194527.1"/>
    </source>
</evidence>
<name>A0AAW6S2I1_ENTCL</name>